<feature type="region of interest" description="Disordered" evidence="1">
    <location>
        <begin position="1"/>
        <end position="90"/>
    </location>
</feature>
<feature type="compositionally biased region" description="Basic and acidic residues" evidence="1">
    <location>
        <begin position="68"/>
        <end position="90"/>
    </location>
</feature>
<name>A0A8G1REG5_9EURO</name>
<dbReference type="AlphaFoldDB" id="A0A8G1REG5"/>
<feature type="compositionally biased region" description="Polar residues" evidence="1">
    <location>
        <begin position="1"/>
        <end position="14"/>
    </location>
</feature>
<dbReference type="VEuPathDB" id="FungiDB:BO72DRAFT_48025"/>
<evidence type="ECO:0000313" key="3">
    <source>
        <dbReference type="Proteomes" id="UP000249789"/>
    </source>
</evidence>
<feature type="compositionally biased region" description="Basic residues" evidence="1">
    <location>
        <begin position="42"/>
        <end position="67"/>
    </location>
</feature>
<protein>
    <submittedName>
        <fullName evidence="2">Uncharacterized protein</fullName>
    </submittedName>
</protein>
<reference evidence="2 3" key="1">
    <citation type="submission" date="2018-02" db="EMBL/GenBank/DDBJ databases">
        <title>The genomes of Aspergillus section Nigri reveals drivers in fungal speciation.</title>
        <authorList>
            <consortium name="DOE Joint Genome Institute"/>
            <person name="Vesth T.C."/>
            <person name="Nybo J."/>
            <person name="Theobald S."/>
            <person name="Brandl J."/>
            <person name="Frisvad J.C."/>
            <person name="Nielsen K.F."/>
            <person name="Lyhne E.K."/>
            <person name="Kogle M.E."/>
            <person name="Kuo A."/>
            <person name="Riley R."/>
            <person name="Clum A."/>
            <person name="Nolan M."/>
            <person name="Lipzen A."/>
            <person name="Salamov A."/>
            <person name="Henrissat B."/>
            <person name="Wiebenga A."/>
            <person name="De vries R.P."/>
            <person name="Grigoriev I.V."/>
            <person name="Mortensen U.H."/>
            <person name="Andersen M.R."/>
            <person name="Baker S.E."/>
        </authorList>
    </citation>
    <scope>NUCLEOTIDE SEQUENCE [LARGE SCALE GENOMIC DNA]</scope>
    <source>
        <strain evidence="2 3">CBS 313.89</strain>
    </source>
</reference>
<dbReference type="RefSeq" id="XP_040794869.1">
    <property type="nucleotide sequence ID" value="XM_040947623.1"/>
</dbReference>
<sequence length="90" mass="10757">MANGRLTPTASVWRQSGIADTHNHPRIMHDPTGGKLESVRFKVWKKPRREKKREKRKEKREKRKENLKRKFEEKGGVEEGRDRCTIRYNS</sequence>
<dbReference type="GeneID" id="63864956"/>
<accession>A0A8G1REG5</accession>
<keyword evidence="3" id="KW-1185">Reference proteome</keyword>
<gene>
    <name evidence="2" type="ORF">BO72DRAFT_48025</name>
</gene>
<evidence type="ECO:0000256" key="1">
    <source>
        <dbReference type="SAM" id="MobiDB-lite"/>
    </source>
</evidence>
<evidence type="ECO:0000313" key="2">
    <source>
        <dbReference type="EMBL" id="RAK70857.1"/>
    </source>
</evidence>
<organism evidence="2 3">
    <name type="scientific">Aspergillus fijiensis CBS 313.89</name>
    <dbReference type="NCBI Taxonomy" id="1448319"/>
    <lineage>
        <taxon>Eukaryota</taxon>
        <taxon>Fungi</taxon>
        <taxon>Dikarya</taxon>
        <taxon>Ascomycota</taxon>
        <taxon>Pezizomycotina</taxon>
        <taxon>Eurotiomycetes</taxon>
        <taxon>Eurotiomycetidae</taxon>
        <taxon>Eurotiales</taxon>
        <taxon>Aspergillaceae</taxon>
        <taxon>Aspergillus</taxon>
    </lineage>
</organism>
<dbReference type="Proteomes" id="UP000249789">
    <property type="component" value="Unassembled WGS sequence"/>
</dbReference>
<dbReference type="EMBL" id="KZ824750">
    <property type="protein sequence ID" value="RAK70857.1"/>
    <property type="molecule type" value="Genomic_DNA"/>
</dbReference>
<proteinExistence type="predicted"/>